<keyword evidence="5 9" id="KW-1133">Transmembrane helix</keyword>
<evidence type="ECO:0000256" key="3">
    <source>
        <dbReference type="ARBA" id="ARBA00022475"/>
    </source>
</evidence>
<evidence type="ECO:0000256" key="1">
    <source>
        <dbReference type="ARBA" id="ARBA00004651"/>
    </source>
</evidence>
<protein>
    <submittedName>
        <fullName evidence="10">Bestrophin/UPF0187</fullName>
    </submittedName>
</protein>
<gene>
    <name evidence="10" type="ORF">Naga_100289g5</name>
</gene>
<feature type="compositionally biased region" description="Basic and acidic residues" evidence="8">
    <location>
        <begin position="125"/>
        <end position="135"/>
    </location>
</feature>
<accession>W7TJW0</accession>
<feature type="compositionally biased region" description="Basic and acidic residues" evidence="8">
    <location>
        <begin position="12"/>
        <end position="26"/>
    </location>
</feature>
<keyword evidence="4 9" id="KW-0812">Transmembrane</keyword>
<dbReference type="GO" id="GO:0005254">
    <property type="term" value="F:chloride channel activity"/>
    <property type="evidence" value="ECO:0007669"/>
    <property type="project" value="InterPro"/>
</dbReference>
<dbReference type="AlphaFoldDB" id="W7TJW0"/>
<dbReference type="PANTHER" id="PTHR33281">
    <property type="entry name" value="UPF0187 PROTEIN YNEE"/>
    <property type="match status" value="1"/>
</dbReference>
<proteinExistence type="predicted"/>
<keyword evidence="2" id="KW-0813">Transport</keyword>
<feature type="transmembrane region" description="Helical" evidence="9">
    <location>
        <begin position="244"/>
        <end position="265"/>
    </location>
</feature>
<sequence length="344" mass="38969">MDIDLQNTYPENSKDGTHDVRSKEAVEGIESARGSGNVSLSPNPVLHPLIPIQTGPLVQQRGAEDHDQGHLQIQRDQTALALIRSGSGSPTCAQKRSILMQSEHGLQESHEKRIQSQEQQPEGGEELKARNRSISDKSLQSWESGTGGRHLSRTATVSQLVNPKVPRRECHVLSELHAYRIPQPYPRKDQQRSCITTRPWSFIRILFYFKGTVLENIWPQILLGVLVIIFIKVLQSVFDVTYQVNPRISTIHTILGSVLGFITVFRTNRAYDSYIEGRKFIARVVNNLRTAMMDMYINDPRDETLETREILVELAEDFRRKCNILYAFIRSEGRPGVMDKGKGG</sequence>
<feature type="compositionally biased region" description="Polar residues" evidence="8">
    <location>
        <begin position="1"/>
        <end position="11"/>
    </location>
</feature>
<feature type="region of interest" description="Disordered" evidence="8">
    <location>
        <begin position="1"/>
        <end position="44"/>
    </location>
</feature>
<organism evidence="10 11">
    <name type="scientific">Nannochloropsis gaditana</name>
    <dbReference type="NCBI Taxonomy" id="72520"/>
    <lineage>
        <taxon>Eukaryota</taxon>
        <taxon>Sar</taxon>
        <taxon>Stramenopiles</taxon>
        <taxon>Ochrophyta</taxon>
        <taxon>Eustigmatophyceae</taxon>
        <taxon>Eustigmatales</taxon>
        <taxon>Monodopsidaceae</taxon>
        <taxon>Nannochloropsis</taxon>
    </lineage>
</organism>
<name>W7TJW0_9STRA</name>
<keyword evidence="7 9" id="KW-0472">Membrane</keyword>
<evidence type="ECO:0000256" key="7">
    <source>
        <dbReference type="ARBA" id="ARBA00023136"/>
    </source>
</evidence>
<keyword evidence="6" id="KW-0406">Ion transport</keyword>
<evidence type="ECO:0000313" key="10">
    <source>
        <dbReference type="EMBL" id="EWM20646.1"/>
    </source>
</evidence>
<dbReference type="PANTHER" id="PTHR33281:SF19">
    <property type="entry name" value="VOLTAGE-DEPENDENT ANION CHANNEL-FORMING PROTEIN YNEE"/>
    <property type="match status" value="1"/>
</dbReference>
<dbReference type="GO" id="GO:0005886">
    <property type="term" value="C:plasma membrane"/>
    <property type="evidence" value="ECO:0007669"/>
    <property type="project" value="UniProtKB-SubCell"/>
</dbReference>
<evidence type="ECO:0000313" key="11">
    <source>
        <dbReference type="Proteomes" id="UP000019335"/>
    </source>
</evidence>
<comment type="caution">
    <text evidence="10">The sequence shown here is derived from an EMBL/GenBank/DDBJ whole genome shotgun (WGS) entry which is preliminary data.</text>
</comment>
<keyword evidence="3" id="KW-1003">Cell membrane</keyword>
<feature type="compositionally biased region" description="Basic and acidic residues" evidence="8">
    <location>
        <begin position="105"/>
        <end position="115"/>
    </location>
</feature>
<feature type="transmembrane region" description="Helical" evidence="9">
    <location>
        <begin position="217"/>
        <end position="238"/>
    </location>
</feature>
<feature type="non-terminal residue" evidence="10">
    <location>
        <position position="344"/>
    </location>
</feature>
<evidence type="ECO:0000256" key="2">
    <source>
        <dbReference type="ARBA" id="ARBA00022448"/>
    </source>
</evidence>
<dbReference type="EMBL" id="AZIL01002898">
    <property type="protein sequence ID" value="EWM20646.1"/>
    <property type="molecule type" value="Genomic_DNA"/>
</dbReference>
<comment type="subcellular location">
    <subcellularLocation>
        <location evidence="1">Cell membrane</location>
        <topology evidence="1">Multi-pass membrane protein</topology>
    </subcellularLocation>
</comment>
<dbReference type="OrthoDB" id="1368at2759"/>
<evidence type="ECO:0000256" key="4">
    <source>
        <dbReference type="ARBA" id="ARBA00022692"/>
    </source>
</evidence>
<feature type="region of interest" description="Disordered" evidence="8">
    <location>
        <begin position="104"/>
        <end position="158"/>
    </location>
</feature>
<keyword evidence="11" id="KW-1185">Reference proteome</keyword>
<reference evidence="10 11" key="1">
    <citation type="journal article" date="2014" name="Mol. Plant">
        <title>Chromosome Scale Genome Assembly and Transcriptome Profiling of Nannochloropsis gaditana in Nitrogen Depletion.</title>
        <authorList>
            <person name="Corteggiani Carpinelli E."/>
            <person name="Telatin A."/>
            <person name="Vitulo N."/>
            <person name="Forcato C."/>
            <person name="D'Angelo M."/>
            <person name="Schiavon R."/>
            <person name="Vezzi A."/>
            <person name="Giacometti G.M."/>
            <person name="Morosinotto T."/>
            <person name="Valle G."/>
        </authorList>
    </citation>
    <scope>NUCLEOTIDE SEQUENCE [LARGE SCALE GENOMIC DNA]</scope>
    <source>
        <strain evidence="10 11">B-31</strain>
    </source>
</reference>
<dbReference type="Pfam" id="PF25539">
    <property type="entry name" value="Bestrophin_2"/>
    <property type="match status" value="1"/>
</dbReference>
<dbReference type="Proteomes" id="UP000019335">
    <property type="component" value="Unassembled WGS sequence"/>
</dbReference>
<evidence type="ECO:0000256" key="9">
    <source>
        <dbReference type="SAM" id="Phobius"/>
    </source>
</evidence>
<evidence type="ECO:0000256" key="8">
    <source>
        <dbReference type="SAM" id="MobiDB-lite"/>
    </source>
</evidence>
<dbReference type="InterPro" id="IPR044669">
    <property type="entry name" value="YneE/VCCN1/2-like"/>
</dbReference>
<evidence type="ECO:0000256" key="6">
    <source>
        <dbReference type="ARBA" id="ARBA00023065"/>
    </source>
</evidence>
<evidence type="ECO:0000256" key="5">
    <source>
        <dbReference type="ARBA" id="ARBA00022989"/>
    </source>
</evidence>